<dbReference type="GO" id="GO:0007188">
    <property type="term" value="P:adenylate cyclase-modulating G protein-coupled receptor signaling pathway"/>
    <property type="evidence" value="ECO:0007669"/>
    <property type="project" value="TreeGrafter"/>
</dbReference>
<keyword evidence="1 6" id="KW-0479">Metal-binding</keyword>
<evidence type="ECO:0000256" key="3">
    <source>
        <dbReference type="ARBA" id="ARBA00023134"/>
    </source>
</evidence>
<dbReference type="CDD" id="cd00066">
    <property type="entry name" value="G-alpha"/>
    <property type="match status" value="1"/>
</dbReference>
<dbReference type="GO" id="GO:0046872">
    <property type="term" value="F:metal ion binding"/>
    <property type="evidence" value="ECO:0007669"/>
    <property type="project" value="UniProtKB-KW"/>
</dbReference>
<reference evidence="8 9" key="1">
    <citation type="submission" date="2022-09" db="EMBL/GenBank/DDBJ databases">
        <authorList>
            <person name="Palmer J.M."/>
        </authorList>
    </citation>
    <scope>NUCLEOTIDE SEQUENCE [LARGE SCALE GENOMIC DNA]</scope>
    <source>
        <strain evidence="8 9">DSM 7382</strain>
    </source>
</reference>
<proteinExistence type="predicted"/>
<feature type="binding site" evidence="6">
    <location>
        <position position="361"/>
    </location>
    <ligand>
        <name>Mg(2+)</name>
        <dbReference type="ChEBI" id="CHEBI:18420"/>
    </ligand>
</feature>
<dbReference type="GO" id="GO:0005834">
    <property type="term" value="C:heterotrimeric G-protein complex"/>
    <property type="evidence" value="ECO:0007669"/>
    <property type="project" value="TreeGrafter"/>
</dbReference>
<dbReference type="Proteomes" id="UP001385951">
    <property type="component" value="Unassembled WGS sequence"/>
</dbReference>
<dbReference type="InterPro" id="IPR027417">
    <property type="entry name" value="P-loop_NTPase"/>
</dbReference>
<dbReference type="SUPFAM" id="SSF47895">
    <property type="entry name" value="Transducin (alpha subunit), insertion domain"/>
    <property type="match status" value="1"/>
</dbReference>
<organism evidence="8 9">
    <name type="scientific">Cerrena zonata</name>
    <dbReference type="NCBI Taxonomy" id="2478898"/>
    <lineage>
        <taxon>Eukaryota</taxon>
        <taxon>Fungi</taxon>
        <taxon>Dikarya</taxon>
        <taxon>Basidiomycota</taxon>
        <taxon>Agaricomycotina</taxon>
        <taxon>Agaricomycetes</taxon>
        <taxon>Polyporales</taxon>
        <taxon>Cerrenaceae</taxon>
        <taxon>Cerrena</taxon>
    </lineage>
</organism>
<evidence type="ECO:0000256" key="5">
    <source>
        <dbReference type="PIRSR" id="PIRSR601019-1"/>
    </source>
</evidence>
<feature type="region of interest" description="Disordered" evidence="7">
    <location>
        <begin position="1"/>
        <end position="54"/>
    </location>
</feature>
<dbReference type="SMART" id="SM00275">
    <property type="entry name" value="G_alpha"/>
    <property type="match status" value="1"/>
</dbReference>
<evidence type="ECO:0000256" key="1">
    <source>
        <dbReference type="ARBA" id="ARBA00022723"/>
    </source>
</evidence>
<evidence type="ECO:0000256" key="7">
    <source>
        <dbReference type="SAM" id="MobiDB-lite"/>
    </source>
</evidence>
<dbReference type="FunFam" id="3.40.50.300:FF:000692">
    <property type="entry name" value="Guanine nucleotide-binding protein subunit alpha"/>
    <property type="match status" value="1"/>
</dbReference>
<feature type="binding site" evidence="5">
    <location>
        <begin position="455"/>
        <end position="458"/>
    </location>
    <ligand>
        <name>GTP</name>
        <dbReference type="ChEBI" id="CHEBI:37565"/>
    </ligand>
</feature>
<feature type="region of interest" description="Disordered" evidence="7">
    <location>
        <begin position="211"/>
        <end position="252"/>
    </location>
</feature>
<dbReference type="InterPro" id="IPR011025">
    <property type="entry name" value="GproteinA_insert"/>
</dbReference>
<feature type="compositionally biased region" description="Polar residues" evidence="7">
    <location>
        <begin position="211"/>
        <end position="226"/>
    </location>
</feature>
<dbReference type="PROSITE" id="PS51882">
    <property type="entry name" value="G_ALPHA"/>
    <property type="match status" value="1"/>
</dbReference>
<evidence type="ECO:0000256" key="2">
    <source>
        <dbReference type="ARBA" id="ARBA00022741"/>
    </source>
</evidence>
<keyword evidence="2 5" id="KW-0547">Nucleotide-binding</keyword>
<keyword evidence="3 5" id="KW-0342">GTP-binding</keyword>
<dbReference type="PRINTS" id="PR00318">
    <property type="entry name" value="GPROTEINA"/>
</dbReference>
<evidence type="ECO:0000256" key="4">
    <source>
        <dbReference type="ARBA" id="ARBA00023224"/>
    </source>
</evidence>
<dbReference type="GO" id="GO:0003924">
    <property type="term" value="F:GTPase activity"/>
    <property type="evidence" value="ECO:0007669"/>
    <property type="project" value="InterPro"/>
</dbReference>
<keyword evidence="4" id="KW-0807">Transducer</keyword>
<evidence type="ECO:0000256" key="6">
    <source>
        <dbReference type="PIRSR" id="PIRSR601019-2"/>
    </source>
</evidence>
<dbReference type="InterPro" id="IPR001019">
    <property type="entry name" value="Gprotein_alpha_su"/>
</dbReference>
<gene>
    <name evidence="8" type="ORF">QCA50_016310</name>
</gene>
<dbReference type="GO" id="GO:0031683">
    <property type="term" value="F:G-protein beta/gamma-subunit complex binding"/>
    <property type="evidence" value="ECO:0007669"/>
    <property type="project" value="InterPro"/>
</dbReference>
<evidence type="ECO:0000313" key="9">
    <source>
        <dbReference type="Proteomes" id="UP001385951"/>
    </source>
</evidence>
<keyword evidence="6" id="KW-0460">Magnesium</keyword>
<dbReference type="Pfam" id="PF00503">
    <property type="entry name" value="G-alpha"/>
    <property type="match status" value="1"/>
</dbReference>
<dbReference type="PANTHER" id="PTHR10218">
    <property type="entry name" value="GTP-BINDING PROTEIN ALPHA SUBUNIT"/>
    <property type="match status" value="1"/>
</dbReference>
<dbReference type="EMBL" id="JASBNA010000048">
    <property type="protein sequence ID" value="KAK7680529.1"/>
    <property type="molecule type" value="Genomic_DNA"/>
</dbReference>
<feature type="compositionally biased region" description="Low complexity" evidence="7">
    <location>
        <begin position="229"/>
        <end position="252"/>
    </location>
</feature>
<dbReference type="CDD" id="cd22249">
    <property type="entry name" value="UDM1_RNF168_RNF169-like"/>
    <property type="match status" value="1"/>
</dbReference>
<evidence type="ECO:0000313" key="8">
    <source>
        <dbReference type="EMBL" id="KAK7680529.1"/>
    </source>
</evidence>
<sequence length="544" mass="61519">MNSQPGQLLAPNRRRSISDPLSAALLPPPNESPEERERRLSAEAEAKKRSDNIDKMLREGERQNRRKKVVKVLLLGQSESGKSTTLKQFQLLHARAAFQAERIAWRFVIYLNLLQSVRRILEAISPDADALANGLDEIDDYDGTDDAASIIICAPGGSTPSYGTQVPNYESYRTRLAPLAELEARLIQQLSDPEDIGNLEATRLPLSQNHQAWPYNNETSPTSTGWGQPIPRISIPSGSRSSPASPTSLASMSNHQELTVPTTFNWKKAFALGKIQSPKSAYSGGELQGWWEDPDDPVHVLHRCSSIIVELWRDPKVTQKLKEKRLRLEESSGFYLNEIDRITAKMYIPTDDDILKARLKTTGVVEHTFTMPKDNEFRGVDWKIYDVGGARPQRNAWVPYFDDVNAIIFLAPISAFDQVLAEDSTVNRLEDSMHLWKHVVSNRLLANVNIILFLNKCDLLRSKLESGVRISHHIRGYSRPNDYDSVSKYFYNKFGAIHQSYTPNRSRELYIHLTAVTDTRRTQVIILNVRDMILTANLKSSSLM</sequence>
<comment type="caution">
    <text evidence="8">The sequence shown here is derived from an EMBL/GenBank/DDBJ whole genome shotgun (WGS) entry which is preliminary data.</text>
</comment>
<feature type="binding site" evidence="5">
    <location>
        <begin position="355"/>
        <end position="361"/>
    </location>
    <ligand>
        <name>GTP</name>
        <dbReference type="ChEBI" id="CHEBI:37565"/>
    </ligand>
</feature>
<evidence type="ECO:0008006" key="10">
    <source>
        <dbReference type="Google" id="ProtNLM"/>
    </source>
</evidence>
<dbReference type="SUPFAM" id="SSF52540">
    <property type="entry name" value="P-loop containing nucleoside triphosphate hydrolases"/>
    <property type="match status" value="1"/>
</dbReference>
<protein>
    <recommendedName>
        <fullName evidence="10">G-alpha-domain-containing protein</fullName>
    </recommendedName>
</protein>
<dbReference type="PANTHER" id="PTHR10218:SF360">
    <property type="entry name" value="GUANINE NUCLEOTIDE-BINDING PROTEIN SUBUNIT ALPHA HOMOLOG"/>
    <property type="match status" value="1"/>
</dbReference>
<keyword evidence="9" id="KW-1185">Reference proteome</keyword>
<accession>A0AAW0FQN0</accession>
<dbReference type="GO" id="GO:0001664">
    <property type="term" value="F:G protein-coupled receptor binding"/>
    <property type="evidence" value="ECO:0007669"/>
    <property type="project" value="TreeGrafter"/>
</dbReference>
<dbReference type="GO" id="GO:0005737">
    <property type="term" value="C:cytoplasm"/>
    <property type="evidence" value="ECO:0007669"/>
    <property type="project" value="TreeGrafter"/>
</dbReference>
<dbReference type="Gene3D" id="3.40.50.300">
    <property type="entry name" value="P-loop containing nucleotide triphosphate hydrolases"/>
    <property type="match status" value="2"/>
</dbReference>
<feature type="compositionally biased region" description="Basic and acidic residues" evidence="7">
    <location>
        <begin position="33"/>
        <end position="54"/>
    </location>
</feature>
<dbReference type="GO" id="GO:0005525">
    <property type="term" value="F:GTP binding"/>
    <property type="evidence" value="ECO:0007669"/>
    <property type="project" value="UniProtKB-KW"/>
</dbReference>
<name>A0AAW0FQN0_9APHY</name>
<dbReference type="AlphaFoldDB" id="A0AAW0FQN0"/>